<evidence type="ECO:0000313" key="2">
    <source>
        <dbReference type="Proteomes" id="UP001183648"/>
    </source>
</evidence>
<evidence type="ECO:0000313" key="1">
    <source>
        <dbReference type="EMBL" id="MDR7362406.1"/>
    </source>
</evidence>
<dbReference type="SUPFAM" id="SSF109854">
    <property type="entry name" value="DinB/YfiT-like putative metalloenzymes"/>
    <property type="match status" value="1"/>
</dbReference>
<dbReference type="NCBIfam" id="NF047843">
    <property type="entry name" value="MST_Rv0443"/>
    <property type="match status" value="1"/>
</dbReference>
<evidence type="ECO:0008006" key="3">
    <source>
        <dbReference type="Google" id="ProtNLM"/>
    </source>
</evidence>
<comment type="caution">
    <text evidence="1">The sequence shown here is derived from an EMBL/GenBank/DDBJ whole genome shotgun (WGS) entry which is preliminary data.</text>
</comment>
<proteinExistence type="predicted"/>
<sequence>MTTPSSLLVDAVGRVHEDLPGLLDGLDDETLRWRPDPAANPIGWLVWHLTRVQDDHLAQVGGVEQVWTSQGFADRFALPYDVGDIGYGQSSDQVGAFRASATDLLAYHAATHELSVRVLEQEQDLDRVVDDRWDPPVTAAVRLVSVVNDITQHLGQAAYVRGLLDRR</sequence>
<gene>
    <name evidence="1" type="ORF">J2S63_001959</name>
</gene>
<protein>
    <recommendedName>
        <fullName evidence="3">DUF664 domain-containing protein</fullName>
    </recommendedName>
</protein>
<dbReference type="Gene3D" id="1.20.120.450">
    <property type="entry name" value="dinb family like domain"/>
    <property type="match status" value="1"/>
</dbReference>
<dbReference type="InterPro" id="IPR034660">
    <property type="entry name" value="DinB/YfiT-like"/>
</dbReference>
<dbReference type="EMBL" id="JAVDYG010000001">
    <property type="protein sequence ID" value="MDR7362406.1"/>
    <property type="molecule type" value="Genomic_DNA"/>
</dbReference>
<dbReference type="Proteomes" id="UP001183648">
    <property type="component" value="Unassembled WGS sequence"/>
</dbReference>
<dbReference type="InterPro" id="IPR007061">
    <property type="entry name" value="MST-like"/>
</dbReference>
<dbReference type="Pfam" id="PF04978">
    <property type="entry name" value="MST"/>
    <property type="match status" value="1"/>
</dbReference>
<keyword evidence="2" id="KW-1185">Reference proteome</keyword>
<organism evidence="1 2">
    <name type="scientific">Nocardioides marmoribigeumensis</name>
    <dbReference type="NCBI Taxonomy" id="433649"/>
    <lineage>
        <taxon>Bacteria</taxon>
        <taxon>Bacillati</taxon>
        <taxon>Actinomycetota</taxon>
        <taxon>Actinomycetes</taxon>
        <taxon>Propionibacteriales</taxon>
        <taxon>Nocardioidaceae</taxon>
        <taxon>Nocardioides</taxon>
    </lineage>
</organism>
<dbReference type="RefSeq" id="WP_310301722.1">
    <property type="nucleotide sequence ID" value="NZ_BAAAPS010000008.1"/>
</dbReference>
<reference evidence="1 2" key="1">
    <citation type="submission" date="2023-07" db="EMBL/GenBank/DDBJ databases">
        <title>Sequencing the genomes of 1000 actinobacteria strains.</title>
        <authorList>
            <person name="Klenk H.-P."/>
        </authorList>
    </citation>
    <scope>NUCLEOTIDE SEQUENCE [LARGE SCALE GENOMIC DNA]</scope>
    <source>
        <strain evidence="1 2">DSM 19426</strain>
    </source>
</reference>
<accession>A0ABU2BVW1</accession>
<name>A0ABU2BVW1_9ACTN</name>